<dbReference type="PROSITE" id="PS00211">
    <property type="entry name" value="ABC_TRANSPORTER_1"/>
    <property type="match status" value="2"/>
</dbReference>
<keyword evidence="8" id="KW-0472">Membrane</keyword>
<evidence type="ECO:0000256" key="2">
    <source>
        <dbReference type="ARBA" id="ARBA00005417"/>
    </source>
</evidence>
<dbReference type="Pfam" id="PF00005">
    <property type="entry name" value="ABC_tran"/>
    <property type="match status" value="2"/>
</dbReference>
<evidence type="ECO:0000256" key="5">
    <source>
        <dbReference type="ARBA" id="ARBA00022741"/>
    </source>
</evidence>
<dbReference type="GO" id="GO:0042626">
    <property type="term" value="F:ATPase-coupled transmembrane transporter activity"/>
    <property type="evidence" value="ECO:0007669"/>
    <property type="project" value="TreeGrafter"/>
</dbReference>
<comment type="subcellular location">
    <subcellularLocation>
        <location evidence="1">Cell membrane</location>
        <topology evidence="1">Peripheral membrane protein</topology>
    </subcellularLocation>
</comment>
<dbReference type="InterPro" id="IPR003439">
    <property type="entry name" value="ABC_transporter-like_ATP-bd"/>
</dbReference>
<evidence type="ECO:0000256" key="8">
    <source>
        <dbReference type="ARBA" id="ARBA00023136"/>
    </source>
</evidence>
<proteinExistence type="inferred from homology"/>
<keyword evidence="4" id="KW-1003">Cell membrane</keyword>
<dbReference type="InterPro" id="IPR027417">
    <property type="entry name" value="P-loop_NTPase"/>
</dbReference>
<dbReference type="NCBIfam" id="NF010167">
    <property type="entry name" value="PRK13648.1"/>
    <property type="match status" value="2"/>
</dbReference>
<feature type="domain" description="ABC transporter" evidence="9">
    <location>
        <begin position="256"/>
        <end position="468"/>
    </location>
</feature>
<evidence type="ECO:0000259" key="9">
    <source>
        <dbReference type="PROSITE" id="PS50893"/>
    </source>
</evidence>
<dbReference type="InterPro" id="IPR003593">
    <property type="entry name" value="AAA+_ATPase"/>
</dbReference>
<dbReference type="PANTHER" id="PTHR43553">
    <property type="entry name" value="HEAVY METAL TRANSPORTER"/>
    <property type="match status" value="1"/>
</dbReference>
<gene>
    <name evidence="10" type="ORF">CfP315_0293</name>
</gene>
<dbReference type="InterPro" id="IPR015856">
    <property type="entry name" value="ABC_transpr_CbiO/EcfA_su"/>
</dbReference>
<dbReference type="AlphaFoldDB" id="A0AA48KYE0"/>
<organism evidence="10">
    <name type="scientific">Candidatus Improbicoccus pseudotrichonymphae</name>
    <dbReference type="NCBI Taxonomy" id="3033792"/>
    <lineage>
        <taxon>Bacteria</taxon>
        <taxon>Bacillati</taxon>
        <taxon>Bacillota</taxon>
        <taxon>Clostridia</taxon>
        <taxon>Candidatus Improbicoccus</taxon>
    </lineage>
</organism>
<protein>
    <submittedName>
        <fullName evidence="10">ATP-binding cassette domain-containing protein</fullName>
    </submittedName>
</protein>
<dbReference type="GO" id="GO:0016887">
    <property type="term" value="F:ATP hydrolysis activity"/>
    <property type="evidence" value="ECO:0007669"/>
    <property type="project" value="InterPro"/>
</dbReference>
<dbReference type="GO" id="GO:0043190">
    <property type="term" value="C:ATP-binding cassette (ABC) transporter complex"/>
    <property type="evidence" value="ECO:0007669"/>
    <property type="project" value="TreeGrafter"/>
</dbReference>
<dbReference type="EMBL" id="AP027924">
    <property type="protein sequence ID" value="BED91767.1"/>
    <property type="molecule type" value="Genomic_DNA"/>
</dbReference>
<keyword evidence="7" id="KW-1278">Translocase</keyword>
<dbReference type="Gene3D" id="3.40.50.300">
    <property type="entry name" value="P-loop containing nucleotide triphosphate hydrolases"/>
    <property type="match status" value="2"/>
</dbReference>
<evidence type="ECO:0000256" key="1">
    <source>
        <dbReference type="ARBA" id="ARBA00004202"/>
    </source>
</evidence>
<evidence type="ECO:0000313" key="10">
    <source>
        <dbReference type="EMBL" id="BED91767.1"/>
    </source>
</evidence>
<accession>A0AA48KYE0</accession>
<evidence type="ECO:0000256" key="6">
    <source>
        <dbReference type="ARBA" id="ARBA00022840"/>
    </source>
</evidence>
<comment type="similarity">
    <text evidence="2">Belongs to the ABC transporter superfamily.</text>
</comment>
<dbReference type="InterPro" id="IPR017871">
    <property type="entry name" value="ABC_transporter-like_CS"/>
</dbReference>
<evidence type="ECO:0000256" key="7">
    <source>
        <dbReference type="ARBA" id="ARBA00022967"/>
    </source>
</evidence>
<evidence type="ECO:0000256" key="4">
    <source>
        <dbReference type="ARBA" id="ARBA00022475"/>
    </source>
</evidence>
<dbReference type="GO" id="GO:0005524">
    <property type="term" value="F:ATP binding"/>
    <property type="evidence" value="ECO:0007669"/>
    <property type="project" value="UniProtKB-KW"/>
</dbReference>
<dbReference type="KEGG" id="ips:CfP315_0293"/>
<dbReference type="PANTHER" id="PTHR43553:SF27">
    <property type="entry name" value="ENERGY-COUPLING FACTOR TRANSPORTER ATP-BINDING PROTEIN ECFA2"/>
    <property type="match status" value="1"/>
</dbReference>
<sequence length="468" mass="53268">MNEFSDYIIRVENLSCFHGGNKILDSISFSIKRGEFVVIFGKNAGGKSTLAKHLNALYIPDEGNVYVDGINTKNENERFNIRRKVSFMFQNSDNQIVAEKVEEDVAFGLENLGVPIEEIKKRIDESLEFSDLLNKKEEYIQNLSGGMKQKLVLAGILAMRSDCLVLDEPTSMLDYESRKIIIKKILKINKEKKITVILLTHHFDEFILADRFLVLDEGRLVSDITDGDFMKSCFFSGTKIKCDLKRKKNKKEKKILEVKNLSYFYNNSNELILNNVNFDIYKKEIVGIKGKSGSGKTTLVKLIKGILKPSQGKILFKNKAVDGAEKEIGMAFQFPENQFFEEKLIDEVVFGPKNLGLSEKDAYDIAKKYLNIMDIKKEQFNISPFKFSGGQMRKIAIASIISMEPEILILDEPTSSLDYFSKSNLLELIECLNKKLDMTVIIISHSYEDLKSICDRVISIKNGEISEV</sequence>
<keyword evidence="5" id="KW-0547">Nucleotide-binding</keyword>
<dbReference type="PROSITE" id="PS50893">
    <property type="entry name" value="ABC_TRANSPORTER_2"/>
    <property type="match status" value="2"/>
</dbReference>
<keyword evidence="3" id="KW-0813">Transport</keyword>
<reference evidence="10" key="1">
    <citation type="journal article" date="2023" name="ISME J.">
        <title>Emergence of putative energy parasites within Clostridia revealed by genome analysis of a novel endosymbiotic clade.</title>
        <authorList>
            <person name="Takahashi K."/>
            <person name="Kuwahara H."/>
            <person name="Horikawa Y."/>
            <person name="Izawa K."/>
            <person name="Kato D."/>
            <person name="Inagaki T."/>
            <person name="Yuki M."/>
            <person name="Ohkuma M."/>
            <person name="Hongoh Y."/>
        </authorList>
    </citation>
    <scope>NUCLEOTIDE SEQUENCE</scope>
    <source>
        <strain evidence="10">CfP3-15</strain>
    </source>
</reference>
<dbReference type="SMART" id="SM00382">
    <property type="entry name" value="AAA"/>
    <property type="match status" value="2"/>
</dbReference>
<name>A0AA48KYE0_9FIRM</name>
<feature type="domain" description="ABC transporter" evidence="9">
    <location>
        <begin position="9"/>
        <end position="242"/>
    </location>
</feature>
<dbReference type="SUPFAM" id="SSF52540">
    <property type="entry name" value="P-loop containing nucleoside triphosphate hydrolases"/>
    <property type="match status" value="2"/>
</dbReference>
<dbReference type="Proteomes" id="UP001337580">
    <property type="component" value="Chromosome"/>
</dbReference>
<evidence type="ECO:0000256" key="3">
    <source>
        <dbReference type="ARBA" id="ARBA00022448"/>
    </source>
</evidence>
<dbReference type="InterPro" id="IPR050095">
    <property type="entry name" value="ECF_ABC_transporter_ATP-bd"/>
</dbReference>
<dbReference type="CDD" id="cd03225">
    <property type="entry name" value="ABC_cobalt_CbiO_domain1"/>
    <property type="match status" value="2"/>
</dbReference>
<keyword evidence="6 10" id="KW-0067">ATP-binding</keyword>